<dbReference type="Pfam" id="PF01148">
    <property type="entry name" value="CTP_transf_1"/>
    <property type="match status" value="1"/>
</dbReference>
<dbReference type="AlphaFoldDB" id="A0A5D0MAG2"/>
<evidence type="ECO:0000256" key="9">
    <source>
        <dbReference type="ARBA" id="ARBA00022516"/>
    </source>
</evidence>
<feature type="transmembrane region" description="Helical" evidence="24">
    <location>
        <begin position="142"/>
        <end position="160"/>
    </location>
</feature>
<evidence type="ECO:0000256" key="8">
    <source>
        <dbReference type="ARBA" id="ARBA00022475"/>
    </source>
</evidence>
<evidence type="ECO:0000256" key="15">
    <source>
        <dbReference type="ARBA" id="ARBA00023136"/>
    </source>
</evidence>
<gene>
    <name evidence="25" type="ORF">FXF47_08150</name>
</gene>
<evidence type="ECO:0000256" key="20">
    <source>
        <dbReference type="ARBA" id="ARBA00032253"/>
    </source>
</evidence>
<evidence type="ECO:0000256" key="16">
    <source>
        <dbReference type="ARBA" id="ARBA00023209"/>
    </source>
</evidence>
<accession>A0A5D0MAG2</accession>
<evidence type="ECO:0000256" key="18">
    <source>
        <dbReference type="ARBA" id="ARBA00029893"/>
    </source>
</evidence>
<comment type="similarity">
    <text evidence="5">Belongs to the CDS family.</text>
</comment>
<keyword evidence="8" id="KW-1003">Cell membrane</keyword>
<keyword evidence="16" id="KW-0594">Phospholipid biosynthesis</keyword>
<keyword evidence="26" id="KW-1185">Reference proteome</keyword>
<evidence type="ECO:0000256" key="1">
    <source>
        <dbReference type="ARBA" id="ARBA00001698"/>
    </source>
</evidence>
<proteinExistence type="inferred from homology"/>
<feature type="transmembrane region" description="Helical" evidence="24">
    <location>
        <begin position="112"/>
        <end position="130"/>
    </location>
</feature>
<organism evidence="25 26">
    <name type="scientific">Candidatus Mcinerneyibacterium aminivorans</name>
    <dbReference type="NCBI Taxonomy" id="2703815"/>
    <lineage>
        <taxon>Bacteria</taxon>
        <taxon>Candidatus Macinerneyibacteriota</taxon>
        <taxon>Candidatus Mcinerneyibacteria</taxon>
        <taxon>Candidatus Mcinerneyibacteriales</taxon>
        <taxon>Candidatus Mcinerneyibacteriaceae</taxon>
        <taxon>Candidatus Mcinerneyibacterium</taxon>
    </lineage>
</organism>
<evidence type="ECO:0000256" key="11">
    <source>
        <dbReference type="ARBA" id="ARBA00022692"/>
    </source>
</evidence>
<dbReference type="EC" id="2.7.7.41" evidence="6"/>
<evidence type="ECO:0000256" key="19">
    <source>
        <dbReference type="ARBA" id="ARBA00031825"/>
    </source>
</evidence>
<evidence type="ECO:0000256" key="13">
    <source>
        <dbReference type="ARBA" id="ARBA00022989"/>
    </source>
</evidence>
<evidence type="ECO:0000256" key="3">
    <source>
        <dbReference type="ARBA" id="ARBA00005119"/>
    </source>
</evidence>
<feature type="transmembrane region" description="Helical" evidence="24">
    <location>
        <begin position="181"/>
        <end position="198"/>
    </location>
</feature>
<evidence type="ECO:0000256" key="22">
    <source>
        <dbReference type="ARBA" id="ARBA00032743"/>
    </source>
</evidence>
<sequence>MREYKLKFLKRLIVAVIFIPLLLFIAYSENQLFSFIFSIIVITGSIFEIYRIFRIKLGFYYIFTFLLAFSNLFYIYKNKEFNPFFLIILAGFMLIYEVFLYNKREKRDFKRLLIIFFSNIYINLFFSYFLLMKVKFFDSSKFALLFFISVWVIDSSAYFVGMTLAKKEHRGVMKVSGKKSIEGFLAGIIIPTILFVFFRGMFYLNILHAIGFMVAFSVAVQLGDLTQSLIKRYADVKDSSSLIAGHGGIFDRFDSMIFSMPFFYLLVRLIYSF</sequence>
<feature type="transmembrane region" description="Helical" evidence="24">
    <location>
        <begin position="33"/>
        <end position="50"/>
    </location>
</feature>
<keyword evidence="14" id="KW-0443">Lipid metabolism</keyword>
<keyword evidence="17" id="KW-1208">Phospholipid metabolism</keyword>
<name>A0A5D0MAG2_9BACT</name>
<dbReference type="PANTHER" id="PTHR46382">
    <property type="entry name" value="PHOSPHATIDATE CYTIDYLYLTRANSFERASE"/>
    <property type="match status" value="1"/>
</dbReference>
<evidence type="ECO:0000313" key="25">
    <source>
        <dbReference type="EMBL" id="TYB30657.1"/>
    </source>
</evidence>
<comment type="subcellular location">
    <subcellularLocation>
        <location evidence="2">Cell membrane</location>
        <topology evidence="2">Multi-pass membrane protein</topology>
    </subcellularLocation>
</comment>
<dbReference type="EMBL" id="VSIX01000091">
    <property type="protein sequence ID" value="TYB30657.1"/>
    <property type="molecule type" value="Genomic_DNA"/>
</dbReference>
<evidence type="ECO:0000256" key="10">
    <source>
        <dbReference type="ARBA" id="ARBA00022679"/>
    </source>
</evidence>
<protein>
    <recommendedName>
        <fullName evidence="7">Phosphatidate cytidylyltransferase</fullName>
        <ecNumber evidence="6">2.7.7.41</ecNumber>
    </recommendedName>
    <alternativeName>
        <fullName evidence="20">CDP-DAG synthase</fullName>
    </alternativeName>
    <alternativeName>
        <fullName evidence="22">CDP-DG synthase</fullName>
    </alternativeName>
    <alternativeName>
        <fullName evidence="18">CDP-diacylglycerol synthase</fullName>
    </alternativeName>
    <alternativeName>
        <fullName evidence="21">CDP-diglyceride pyrophosphorylase</fullName>
    </alternativeName>
    <alternativeName>
        <fullName evidence="23">CDP-diglyceride synthase</fullName>
    </alternativeName>
    <alternativeName>
        <fullName evidence="19">CTP:phosphatidate cytidylyltransferase</fullName>
    </alternativeName>
</protein>
<evidence type="ECO:0000256" key="24">
    <source>
        <dbReference type="SAM" id="Phobius"/>
    </source>
</evidence>
<evidence type="ECO:0000256" key="2">
    <source>
        <dbReference type="ARBA" id="ARBA00004651"/>
    </source>
</evidence>
<keyword evidence="15 24" id="KW-0472">Membrane</keyword>
<evidence type="ECO:0000256" key="4">
    <source>
        <dbReference type="ARBA" id="ARBA00005189"/>
    </source>
</evidence>
<evidence type="ECO:0000256" key="23">
    <source>
        <dbReference type="ARBA" id="ARBA00033406"/>
    </source>
</evidence>
<comment type="catalytic activity">
    <reaction evidence="1">
        <text>a 1,2-diacyl-sn-glycero-3-phosphate + CTP + H(+) = a CDP-1,2-diacyl-sn-glycerol + diphosphate</text>
        <dbReference type="Rhea" id="RHEA:16229"/>
        <dbReference type="ChEBI" id="CHEBI:15378"/>
        <dbReference type="ChEBI" id="CHEBI:33019"/>
        <dbReference type="ChEBI" id="CHEBI:37563"/>
        <dbReference type="ChEBI" id="CHEBI:58332"/>
        <dbReference type="ChEBI" id="CHEBI:58608"/>
        <dbReference type="EC" id="2.7.7.41"/>
    </reaction>
</comment>
<evidence type="ECO:0000256" key="12">
    <source>
        <dbReference type="ARBA" id="ARBA00022695"/>
    </source>
</evidence>
<comment type="pathway">
    <text evidence="4">Lipid metabolism.</text>
</comment>
<comment type="pathway">
    <text evidence="3">Phospholipid metabolism; CDP-diacylglycerol biosynthesis; CDP-diacylglycerol from sn-glycerol 3-phosphate: step 3/3.</text>
</comment>
<evidence type="ECO:0000256" key="6">
    <source>
        <dbReference type="ARBA" id="ARBA00012487"/>
    </source>
</evidence>
<dbReference type="PANTHER" id="PTHR46382:SF1">
    <property type="entry name" value="PHOSPHATIDATE CYTIDYLYLTRANSFERASE"/>
    <property type="match status" value="1"/>
</dbReference>
<dbReference type="Proteomes" id="UP000324143">
    <property type="component" value="Unassembled WGS sequence"/>
</dbReference>
<keyword evidence="10" id="KW-0808">Transferase</keyword>
<keyword evidence="13 24" id="KW-1133">Transmembrane helix</keyword>
<feature type="transmembrane region" description="Helical" evidence="24">
    <location>
        <begin position="253"/>
        <end position="271"/>
    </location>
</feature>
<evidence type="ECO:0000256" key="21">
    <source>
        <dbReference type="ARBA" id="ARBA00032396"/>
    </source>
</evidence>
<keyword evidence="12" id="KW-0548">Nucleotidyltransferase</keyword>
<comment type="caution">
    <text evidence="25">The sequence shown here is derived from an EMBL/GenBank/DDBJ whole genome shotgun (WGS) entry which is preliminary data.</text>
</comment>
<evidence type="ECO:0000256" key="17">
    <source>
        <dbReference type="ARBA" id="ARBA00023264"/>
    </source>
</evidence>
<dbReference type="GO" id="GO:0004605">
    <property type="term" value="F:phosphatidate cytidylyltransferase activity"/>
    <property type="evidence" value="ECO:0007669"/>
    <property type="project" value="UniProtKB-EC"/>
</dbReference>
<keyword evidence="9" id="KW-0444">Lipid biosynthesis</keyword>
<evidence type="ECO:0000256" key="14">
    <source>
        <dbReference type="ARBA" id="ARBA00023098"/>
    </source>
</evidence>
<evidence type="ECO:0000256" key="7">
    <source>
        <dbReference type="ARBA" id="ARBA00019373"/>
    </source>
</evidence>
<dbReference type="GO" id="GO:0016024">
    <property type="term" value="P:CDP-diacylglycerol biosynthetic process"/>
    <property type="evidence" value="ECO:0007669"/>
    <property type="project" value="TreeGrafter"/>
</dbReference>
<evidence type="ECO:0000313" key="26">
    <source>
        <dbReference type="Proteomes" id="UP000324143"/>
    </source>
</evidence>
<feature type="transmembrane region" description="Helical" evidence="24">
    <location>
        <begin position="82"/>
        <end position="100"/>
    </location>
</feature>
<keyword evidence="11 24" id="KW-0812">Transmembrane</keyword>
<evidence type="ECO:0000256" key="5">
    <source>
        <dbReference type="ARBA" id="ARBA00010185"/>
    </source>
</evidence>
<dbReference type="GO" id="GO:0005886">
    <property type="term" value="C:plasma membrane"/>
    <property type="evidence" value="ECO:0007669"/>
    <property type="project" value="UniProtKB-SubCell"/>
</dbReference>
<reference evidence="25" key="1">
    <citation type="submission" date="2019-08" db="EMBL/GenBank/DDBJ databases">
        <title>Genomic characterization of a novel candidate phylum (ARYD3) from a high temperature, high salinity tertiary oil reservoir in north central Oklahoma, USA.</title>
        <authorList>
            <person name="Youssef N.H."/>
            <person name="Yadav A."/>
            <person name="Elshahed M.S."/>
        </authorList>
    </citation>
    <scope>NUCLEOTIDE SEQUENCE [LARGE SCALE GENOMIC DNA]</scope>
    <source>
        <strain evidence="25">ARYD3</strain>
    </source>
</reference>
<feature type="transmembrane region" description="Helical" evidence="24">
    <location>
        <begin position="57"/>
        <end position="76"/>
    </location>
</feature>
<feature type="transmembrane region" description="Helical" evidence="24">
    <location>
        <begin position="12"/>
        <end position="27"/>
    </location>
</feature>